<evidence type="ECO:0000313" key="3">
    <source>
        <dbReference type="EMBL" id="KRV47606.1"/>
    </source>
</evidence>
<keyword evidence="2" id="KW-0732">Signal</keyword>
<dbReference type="AlphaFoldDB" id="A0A0T6LNI4"/>
<proteinExistence type="predicted"/>
<evidence type="ECO:0008006" key="5">
    <source>
        <dbReference type="Google" id="ProtNLM"/>
    </source>
</evidence>
<evidence type="ECO:0000313" key="4">
    <source>
        <dbReference type="Proteomes" id="UP000050867"/>
    </source>
</evidence>
<feature type="signal peptide" evidence="2">
    <location>
        <begin position="1"/>
        <end position="24"/>
    </location>
</feature>
<evidence type="ECO:0000256" key="1">
    <source>
        <dbReference type="SAM" id="MobiDB-lite"/>
    </source>
</evidence>
<accession>A0A0T6LNI4</accession>
<feature type="compositionally biased region" description="Low complexity" evidence="1">
    <location>
        <begin position="27"/>
        <end position="44"/>
    </location>
</feature>
<feature type="region of interest" description="Disordered" evidence="1">
    <location>
        <begin position="27"/>
        <end position="122"/>
    </location>
</feature>
<name>A0A0T6LNI4_WENVI</name>
<dbReference type="PROSITE" id="PS51257">
    <property type="entry name" value="PROKAR_LIPOPROTEIN"/>
    <property type="match status" value="1"/>
</dbReference>
<comment type="caution">
    <text evidence="3">The sequence shown here is derived from an EMBL/GenBank/DDBJ whole genome shotgun (WGS) entry which is preliminary data.</text>
</comment>
<protein>
    <recommendedName>
        <fullName evidence="5">Lipoprotein</fullName>
    </recommendedName>
</protein>
<keyword evidence="4" id="KW-1185">Reference proteome</keyword>
<gene>
    <name evidence="3" type="ORF">AQ490_06860</name>
</gene>
<organism evidence="3 4">
    <name type="scientific">Wenjunlia vitaminophila</name>
    <name type="common">Streptomyces vitaminophilus</name>
    <dbReference type="NCBI Taxonomy" id="76728"/>
    <lineage>
        <taxon>Bacteria</taxon>
        <taxon>Bacillati</taxon>
        <taxon>Actinomycetota</taxon>
        <taxon>Actinomycetes</taxon>
        <taxon>Kitasatosporales</taxon>
        <taxon>Streptomycetaceae</taxon>
        <taxon>Wenjunlia</taxon>
    </lineage>
</organism>
<dbReference type="OrthoDB" id="7949713at2"/>
<feature type="compositionally biased region" description="Polar residues" evidence="1">
    <location>
        <begin position="108"/>
        <end position="119"/>
    </location>
</feature>
<dbReference type="RefSeq" id="WP_026220614.1">
    <property type="nucleotide sequence ID" value="NZ_LLZU01000036.1"/>
</dbReference>
<dbReference type="STRING" id="76728.AQ490_06860"/>
<dbReference type="Proteomes" id="UP000050867">
    <property type="component" value="Unassembled WGS sequence"/>
</dbReference>
<dbReference type="EMBL" id="LLZU01000036">
    <property type="protein sequence ID" value="KRV47606.1"/>
    <property type="molecule type" value="Genomic_DNA"/>
</dbReference>
<reference evidence="3 4" key="1">
    <citation type="submission" date="2015-10" db="EMBL/GenBank/DDBJ databases">
        <title>Draft genome sequence of pyrrolomycin-producing Streptomyces vitaminophilus.</title>
        <authorList>
            <person name="Graham D.E."/>
            <person name="Mahan K.M."/>
            <person name="Klingeman D.M."/>
            <person name="Hettich R.L."/>
            <person name="Parry R.J."/>
        </authorList>
    </citation>
    <scope>NUCLEOTIDE SEQUENCE [LARGE SCALE GENOMIC DNA]</scope>
    <source>
        <strain evidence="3 4">ATCC 31673</strain>
    </source>
</reference>
<sequence>MTRTRKHVRTWVIVPLLLSGALLAGCSDDASSSGKDSGSASSGEDAGGGTTPTDPRDRALAYAQCMRENGVPKFPDPSDGGALKITPETGVDPGSPEFAEAQEACQDLSPQAQSQNSGPLDSAKVAEWAQCIRDHGVPAFPDPQINGGAMEIDLGKAGIGRDDSAFQEAMQACQSAWPGGGVMIRGGGPK</sequence>
<feature type="chain" id="PRO_5039669471" description="Lipoprotein" evidence="2">
    <location>
        <begin position="25"/>
        <end position="190"/>
    </location>
</feature>
<evidence type="ECO:0000256" key="2">
    <source>
        <dbReference type="SAM" id="SignalP"/>
    </source>
</evidence>
<dbReference type="eggNOG" id="ENOG50335GQ">
    <property type="taxonomic scope" value="Bacteria"/>
</dbReference>